<accession>A0A0B6XV03</accession>
<dbReference type="EMBL" id="HACG01000255">
    <property type="protein sequence ID" value="CEK47120.1"/>
    <property type="molecule type" value="Transcribed_RNA"/>
</dbReference>
<proteinExistence type="predicted"/>
<feature type="non-terminal residue" evidence="1">
    <location>
        <position position="1"/>
    </location>
</feature>
<organism evidence="1">
    <name type="scientific">Arion vulgaris</name>
    <dbReference type="NCBI Taxonomy" id="1028688"/>
    <lineage>
        <taxon>Eukaryota</taxon>
        <taxon>Metazoa</taxon>
        <taxon>Spiralia</taxon>
        <taxon>Lophotrochozoa</taxon>
        <taxon>Mollusca</taxon>
        <taxon>Gastropoda</taxon>
        <taxon>Heterobranchia</taxon>
        <taxon>Euthyneura</taxon>
        <taxon>Panpulmonata</taxon>
        <taxon>Eupulmonata</taxon>
        <taxon>Stylommatophora</taxon>
        <taxon>Helicina</taxon>
        <taxon>Arionoidea</taxon>
        <taxon>Arionidae</taxon>
        <taxon>Arion</taxon>
    </lineage>
</organism>
<gene>
    <name evidence="1" type="primary">ORF606</name>
</gene>
<protein>
    <submittedName>
        <fullName evidence="1">Uncharacterized protein</fullName>
    </submittedName>
</protein>
<sequence length="70" mass="8225">SFDSAHALEHLWALYMGRRLTAVIQEILVDKTLLRATHTMKLILRAKLWEDEYKACKEELTDRSPSRLQL</sequence>
<dbReference type="AlphaFoldDB" id="A0A0B6XV03"/>
<reference evidence="1" key="1">
    <citation type="submission" date="2014-12" db="EMBL/GenBank/DDBJ databases">
        <title>Insight into the proteome of Arion vulgaris.</title>
        <authorList>
            <person name="Aradska J."/>
            <person name="Bulat T."/>
            <person name="Smidak R."/>
            <person name="Sarate P."/>
            <person name="Gangsoo J."/>
            <person name="Sialana F."/>
            <person name="Bilban M."/>
            <person name="Lubec G."/>
        </authorList>
    </citation>
    <scope>NUCLEOTIDE SEQUENCE</scope>
    <source>
        <tissue evidence="1">Skin</tissue>
    </source>
</reference>
<evidence type="ECO:0000313" key="1">
    <source>
        <dbReference type="EMBL" id="CEK47120.1"/>
    </source>
</evidence>
<feature type="non-terminal residue" evidence="1">
    <location>
        <position position="70"/>
    </location>
</feature>
<name>A0A0B6XV03_9EUPU</name>